<dbReference type="Pfam" id="PF13455">
    <property type="entry name" value="MUG113"/>
    <property type="match status" value="1"/>
</dbReference>
<proteinExistence type="predicted"/>
<dbReference type="OrthoDB" id="5917870at2"/>
<organism evidence="1 2">
    <name type="scientific">Pseudomonas fluorescens</name>
    <dbReference type="NCBI Taxonomy" id="294"/>
    <lineage>
        <taxon>Bacteria</taxon>
        <taxon>Pseudomonadati</taxon>
        <taxon>Pseudomonadota</taxon>
        <taxon>Gammaproteobacteria</taxon>
        <taxon>Pseudomonadales</taxon>
        <taxon>Pseudomonadaceae</taxon>
        <taxon>Pseudomonas</taxon>
    </lineage>
</organism>
<evidence type="ECO:0000313" key="2">
    <source>
        <dbReference type="Proteomes" id="UP000327191"/>
    </source>
</evidence>
<dbReference type="Proteomes" id="UP000327191">
    <property type="component" value="Unassembled WGS sequence"/>
</dbReference>
<protein>
    <submittedName>
        <fullName evidence="1">Uncharacterized protein</fullName>
    </submittedName>
</protein>
<gene>
    <name evidence="1" type="ORF">PS938_02662</name>
</gene>
<reference evidence="1 2" key="1">
    <citation type="submission" date="2019-09" db="EMBL/GenBank/DDBJ databases">
        <authorList>
            <person name="Chandra G."/>
            <person name="Truman W A."/>
        </authorList>
    </citation>
    <scope>NUCLEOTIDE SEQUENCE [LARGE SCALE GENOMIC DNA]</scope>
    <source>
        <strain evidence="1">PS938</strain>
    </source>
</reference>
<evidence type="ECO:0000313" key="1">
    <source>
        <dbReference type="EMBL" id="VVQ02846.1"/>
    </source>
</evidence>
<dbReference type="AlphaFoldDB" id="A0A5E7TY71"/>
<accession>A0A5E7TY71</accession>
<dbReference type="EMBL" id="CABVJE010000010">
    <property type="protein sequence ID" value="VVQ02846.1"/>
    <property type="molecule type" value="Genomic_DNA"/>
</dbReference>
<name>A0A5E7TY71_PSEFL</name>
<sequence length="236" mass="27167">MIIKNYWYLATSALPSDYSPLEQDFLSDPLELMRRLASAEGLVLGSWNEGTRLGYVFALGVCIERSTDGARIDWREVDLTLKPSPSGRTHWRSKPFFSFADAVNERYGFADLFAERFPDMDSITFASRRPFPNIPRRLPTIATPGYVYLIRSPYGFKIGKTINMKSRTRLFEVKLPFPITVEHYAWFENYSEAERTLHDTFRAQRLEGEWFDLAPADIAHIQSLGRPATVEELRGL</sequence>
<dbReference type="RefSeq" id="WP_150672846.1">
    <property type="nucleotide sequence ID" value="NZ_CABVJE010000010.1"/>
</dbReference>